<gene>
    <name evidence="2" type="ORF">Ahy_A09g041483</name>
</gene>
<feature type="compositionally biased region" description="Basic and acidic residues" evidence="1">
    <location>
        <begin position="86"/>
        <end position="99"/>
    </location>
</feature>
<protein>
    <submittedName>
        <fullName evidence="2">Uncharacterized protein</fullName>
    </submittedName>
</protein>
<reference evidence="2 3" key="1">
    <citation type="submission" date="2019-01" db="EMBL/GenBank/DDBJ databases">
        <title>Sequencing of cultivated peanut Arachis hypogaea provides insights into genome evolution and oil improvement.</title>
        <authorList>
            <person name="Chen X."/>
        </authorList>
    </citation>
    <scope>NUCLEOTIDE SEQUENCE [LARGE SCALE GENOMIC DNA]</scope>
    <source>
        <strain evidence="3">cv. Fuhuasheng</strain>
        <tissue evidence="2">Leaves</tissue>
    </source>
</reference>
<evidence type="ECO:0000313" key="3">
    <source>
        <dbReference type="Proteomes" id="UP000289738"/>
    </source>
</evidence>
<feature type="region of interest" description="Disordered" evidence="1">
    <location>
        <begin position="70"/>
        <end position="152"/>
    </location>
</feature>
<dbReference type="AlphaFoldDB" id="A0A445BCW4"/>
<dbReference type="STRING" id="3818.A0A445BCW4"/>
<dbReference type="Proteomes" id="UP000289738">
    <property type="component" value="Chromosome A09"/>
</dbReference>
<accession>A0A445BCW4</accession>
<evidence type="ECO:0000256" key="1">
    <source>
        <dbReference type="SAM" id="MobiDB-lite"/>
    </source>
</evidence>
<organism evidence="2 3">
    <name type="scientific">Arachis hypogaea</name>
    <name type="common">Peanut</name>
    <dbReference type="NCBI Taxonomy" id="3818"/>
    <lineage>
        <taxon>Eukaryota</taxon>
        <taxon>Viridiplantae</taxon>
        <taxon>Streptophyta</taxon>
        <taxon>Embryophyta</taxon>
        <taxon>Tracheophyta</taxon>
        <taxon>Spermatophyta</taxon>
        <taxon>Magnoliopsida</taxon>
        <taxon>eudicotyledons</taxon>
        <taxon>Gunneridae</taxon>
        <taxon>Pentapetalae</taxon>
        <taxon>rosids</taxon>
        <taxon>fabids</taxon>
        <taxon>Fabales</taxon>
        <taxon>Fabaceae</taxon>
        <taxon>Papilionoideae</taxon>
        <taxon>50 kb inversion clade</taxon>
        <taxon>dalbergioids sensu lato</taxon>
        <taxon>Dalbergieae</taxon>
        <taxon>Pterocarpus clade</taxon>
        <taxon>Arachis</taxon>
    </lineage>
</organism>
<proteinExistence type="predicted"/>
<feature type="compositionally biased region" description="Low complexity" evidence="1">
    <location>
        <begin position="138"/>
        <end position="152"/>
    </location>
</feature>
<feature type="compositionally biased region" description="Basic and acidic residues" evidence="1">
    <location>
        <begin position="107"/>
        <end position="136"/>
    </location>
</feature>
<dbReference type="EMBL" id="SDMP01000009">
    <property type="protein sequence ID" value="RYR36517.1"/>
    <property type="molecule type" value="Genomic_DNA"/>
</dbReference>
<keyword evidence="3" id="KW-1185">Reference proteome</keyword>
<evidence type="ECO:0000313" key="2">
    <source>
        <dbReference type="EMBL" id="RYR36517.1"/>
    </source>
</evidence>
<name>A0A445BCW4_ARAHY</name>
<comment type="caution">
    <text evidence="2">The sequence shown here is derived from an EMBL/GenBank/DDBJ whole genome shotgun (WGS) entry which is preliminary data.</text>
</comment>
<sequence length="152" mass="16993">MYRFIAKPQFFLSPNSIPFQLSHTHKPKKFSGFRLFSMALEPKELPTNNPGLTATPDPATKGYFMQQTVTRTRRSEVPLTFDGDTDGDRRDDGDRRHGGELLQASNREAREDGNRGKEDAELQDRAWARDSGKEEAAEAPTARTAAAEPLQG</sequence>